<accession>A0A8K0EWY5</accession>
<dbReference type="InterPro" id="IPR042354">
    <property type="entry name" value="FBX38"/>
</dbReference>
<dbReference type="PANTHER" id="PTHR14753:SF3">
    <property type="entry name" value="F-BOX ONLY PROTEIN 38"/>
    <property type="match status" value="1"/>
</dbReference>
<feature type="compositionally biased region" description="Polar residues" evidence="1">
    <location>
        <begin position="20"/>
        <end position="31"/>
    </location>
</feature>
<feature type="compositionally biased region" description="Polar residues" evidence="1">
    <location>
        <begin position="751"/>
        <end position="765"/>
    </location>
</feature>
<feature type="compositionally biased region" description="Basic and acidic residues" evidence="1">
    <location>
        <begin position="958"/>
        <end position="972"/>
    </location>
</feature>
<organism evidence="2 3">
    <name type="scientific">Branchiostoma lanceolatum</name>
    <name type="common">Common lancelet</name>
    <name type="synonym">Amphioxus lanceolatum</name>
    <dbReference type="NCBI Taxonomy" id="7740"/>
    <lineage>
        <taxon>Eukaryota</taxon>
        <taxon>Metazoa</taxon>
        <taxon>Chordata</taxon>
        <taxon>Cephalochordata</taxon>
        <taxon>Leptocardii</taxon>
        <taxon>Amphioxiformes</taxon>
        <taxon>Branchiostomatidae</taxon>
        <taxon>Branchiostoma</taxon>
    </lineage>
</organism>
<dbReference type="GO" id="GO:0005737">
    <property type="term" value="C:cytoplasm"/>
    <property type="evidence" value="ECO:0007669"/>
    <property type="project" value="TreeGrafter"/>
</dbReference>
<feature type="compositionally biased region" description="Polar residues" evidence="1">
    <location>
        <begin position="666"/>
        <end position="712"/>
    </location>
</feature>
<dbReference type="PANTHER" id="PTHR14753">
    <property type="entry name" value="F-BOX ONLY PROTEIN 38"/>
    <property type="match status" value="1"/>
</dbReference>
<name>A0A8K0EWY5_BRALA</name>
<dbReference type="GO" id="GO:0031146">
    <property type="term" value="P:SCF-dependent proteasomal ubiquitin-dependent protein catabolic process"/>
    <property type="evidence" value="ECO:0007669"/>
    <property type="project" value="InterPro"/>
</dbReference>
<dbReference type="EMBL" id="OV696693">
    <property type="protein sequence ID" value="CAH1271944.1"/>
    <property type="molecule type" value="Genomic_DNA"/>
</dbReference>
<protein>
    <submittedName>
        <fullName evidence="2">FBXO38 protein</fullName>
    </submittedName>
</protein>
<dbReference type="Gene3D" id="3.80.10.10">
    <property type="entry name" value="Ribonuclease Inhibitor"/>
    <property type="match status" value="1"/>
</dbReference>
<dbReference type="GO" id="GO:0070936">
    <property type="term" value="P:protein K48-linked ubiquitination"/>
    <property type="evidence" value="ECO:0007669"/>
    <property type="project" value="TreeGrafter"/>
</dbReference>
<dbReference type="OrthoDB" id="10036898at2759"/>
<feature type="compositionally biased region" description="Low complexity" evidence="1">
    <location>
        <begin position="977"/>
        <end position="999"/>
    </location>
</feature>
<feature type="compositionally biased region" description="Polar residues" evidence="1">
    <location>
        <begin position="546"/>
        <end position="559"/>
    </location>
</feature>
<proteinExistence type="predicted"/>
<feature type="compositionally biased region" description="Low complexity" evidence="1">
    <location>
        <begin position="510"/>
        <end position="524"/>
    </location>
</feature>
<evidence type="ECO:0000313" key="2">
    <source>
        <dbReference type="EMBL" id="CAH1271944.1"/>
    </source>
</evidence>
<feature type="compositionally biased region" description="Polar residues" evidence="1">
    <location>
        <begin position="905"/>
        <end position="919"/>
    </location>
</feature>
<feature type="compositionally biased region" description="Polar residues" evidence="1">
    <location>
        <begin position="874"/>
        <end position="884"/>
    </location>
</feature>
<dbReference type="SUPFAM" id="SSF52047">
    <property type="entry name" value="RNI-like"/>
    <property type="match status" value="1"/>
</dbReference>
<feature type="region of interest" description="Disordered" evidence="1">
    <location>
        <begin position="510"/>
        <end position="1015"/>
    </location>
</feature>
<reference evidence="2" key="1">
    <citation type="submission" date="2022-01" db="EMBL/GenBank/DDBJ databases">
        <authorList>
            <person name="Braso-Vives M."/>
        </authorList>
    </citation>
    <scope>NUCLEOTIDE SEQUENCE</scope>
</reference>
<keyword evidence="3" id="KW-1185">Reference proteome</keyword>
<feature type="region of interest" description="Disordered" evidence="1">
    <location>
        <begin position="1"/>
        <end position="38"/>
    </location>
</feature>
<feature type="compositionally biased region" description="Acidic residues" evidence="1">
    <location>
        <begin position="645"/>
        <end position="660"/>
    </location>
</feature>
<feature type="compositionally biased region" description="Acidic residues" evidence="1">
    <location>
        <begin position="531"/>
        <end position="542"/>
    </location>
</feature>
<dbReference type="InterPro" id="IPR032675">
    <property type="entry name" value="LRR_dom_sf"/>
</dbReference>
<feature type="compositionally biased region" description="Basic and acidic residues" evidence="1">
    <location>
        <begin position="606"/>
        <end position="630"/>
    </location>
</feature>
<dbReference type="InterPro" id="IPR036047">
    <property type="entry name" value="F-box-like_dom_sf"/>
</dbReference>
<feature type="compositionally biased region" description="Polar residues" evidence="1">
    <location>
        <begin position="820"/>
        <end position="865"/>
    </location>
</feature>
<dbReference type="SUPFAM" id="SSF81383">
    <property type="entry name" value="F-box domain"/>
    <property type="match status" value="1"/>
</dbReference>
<gene>
    <name evidence="2" type="primary">FBXO38</name>
    <name evidence="2" type="ORF">BLAG_LOCUS23759</name>
</gene>
<dbReference type="GO" id="GO:0005634">
    <property type="term" value="C:nucleus"/>
    <property type="evidence" value="ECO:0007669"/>
    <property type="project" value="TreeGrafter"/>
</dbReference>
<dbReference type="CDD" id="cd22107">
    <property type="entry name" value="F-box_FBXO38"/>
    <property type="match status" value="1"/>
</dbReference>
<feature type="compositionally biased region" description="Basic and acidic residues" evidence="1">
    <location>
        <begin position="583"/>
        <end position="592"/>
    </location>
</feature>
<dbReference type="Proteomes" id="UP000838412">
    <property type="component" value="Chromosome 8"/>
</dbReference>
<evidence type="ECO:0000256" key="1">
    <source>
        <dbReference type="SAM" id="MobiDB-lite"/>
    </source>
</evidence>
<feature type="compositionally biased region" description="Low complexity" evidence="1">
    <location>
        <begin position="730"/>
        <end position="750"/>
    </location>
</feature>
<feature type="compositionally biased region" description="Polar residues" evidence="1">
    <location>
        <begin position="596"/>
        <end position="605"/>
    </location>
</feature>
<evidence type="ECO:0000313" key="3">
    <source>
        <dbReference type="Proteomes" id="UP000838412"/>
    </source>
</evidence>
<sequence length="1295" mass="141423">MPKRKAKRLHLGDADPPSKKNGSGPTVSSPATGGDPTIVAAGPTDWVNKLSLEVLCHIMDYLYLRNIMALESLSRKLREAVTMNLRVRTSIDFTEGKWYGWMPNGFTDEGFRRLLQRCPELVSIYGLHPQFVVKRRRRGIDYFSVPGIIEALQSCPNLFGVETSNLDILEAIVTYLPHVYLLGQFKNRNGYFPISVENRVNLPASCRVTSLYLTGVVTPDLPAIDLLRHLYLKWVKFTSANPFRDFQCPNLRTFVMRSCAGPSNALKYVPLMTGLSGSRYLERIELVRVPFLGGLIQHVVEDSWRTRGYRNLTKIAFGACKNALEVDLGFLVITAANHLQELDIQPSLTKDSVFAALKMADVDFPQFDTLNLGFIDEFPEAGKWTNAQLVQHGLADVTENPSNITDNGMRSVGQVFPGVKYLSMYNAPHLHNPHTWHVPALVTWSRLKDLTIRRCHAIKLDSFCQLITLLPAIEYIHLEEMFREPPKGCLRVGLSAGTGIGVSSALVSNTGTAGSGSNSTQGATVGHSSHDDDDSSDSDSDMEVNQGETASDEPCTSSGDSRKGGKSHGHSVGPKGKGFAKKAPKEEAEDIVRPGMTSQSCQATSDEIKEDVKVATEAEKAQEAEKKLAEQESTQAPAAKSPASEDGDDSSSSSDDEDEHDHDASRQVQNDTEQPAVGQESSNQSQGGTTVQSDPQQRVDNQSGEGSSQQADQPPVVAQNGLDQSEERLSQQASCSSSSQNESQESTNQEITTQQNGASSTNGQINGDAGEESDLQQNVNSDPIAGPSSCDVNVNEERESARCVCGRSLNRRPVQDGAGPSNSAEANSEGPSTGQQNGESTNSRTSTCGNTNTEPSGSATCNGNVANGDVVAPRTSNGNVSDNEPGSPDDNRNVDINIEVADAPSGSNSAQEPSGASQEETTEDKPTASTTAQPPADTSDRSSAPAAKPAEKVITGRTKKELEDLRGVDPRYHRPVTRSQSGPGSSGTTSSTVSHQTTTVLRRVGTRDVATSTSDPVIEDDYPQVLTVQSSTLLSLSLHMVGVTNIVVKDCPKLTFISGTACRVLKKIQLDKSPRLNRVSFQQCRKVDVKNVVQQVCSLPAERNRMVTLRPMHKVDPSVLEQKMFSGCYDYHLCLLWDHSNPPSIVNKTRAHSWMDLVSNINQELLKKEDYNYKEAEPPQPGQFHCYPWGRDIYKADGPLDNGRFEMTTDFPWLKALMEAEPNKWAKPPPDSVDTKEGIYYPRDKGHLSTDLCLESLEDTILAFKQKGLRLFKNVVLTYIQTCDVDREVVPDRYV</sequence>